<name>A0ABU1WAP8_9GAMM</name>
<evidence type="ECO:0000313" key="2">
    <source>
        <dbReference type="Proteomes" id="UP001251524"/>
    </source>
</evidence>
<proteinExistence type="predicted"/>
<dbReference type="Proteomes" id="UP001251524">
    <property type="component" value="Unassembled WGS sequence"/>
</dbReference>
<reference evidence="1 2" key="1">
    <citation type="submission" date="2023-07" db="EMBL/GenBank/DDBJ databases">
        <title>Sorghum-associated microbial communities from plants grown in Nebraska, USA.</title>
        <authorList>
            <person name="Schachtman D."/>
        </authorList>
    </citation>
    <scope>NUCLEOTIDE SEQUENCE [LARGE SCALE GENOMIC DNA]</scope>
    <source>
        <strain evidence="1 2">BE198</strain>
    </source>
</reference>
<accession>A0ABU1WAP8</accession>
<gene>
    <name evidence="1" type="ORF">J2X06_001711</name>
</gene>
<dbReference type="EMBL" id="JAVDVY010000001">
    <property type="protein sequence ID" value="MDR7134527.1"/>
    <property type="molecule type" value="Genomic_DNA"/>
</dbReference>
<organism evidence="1 2">
    <name type="scientific">Lysobacter niastensis</name>
    <dbReference type="NCBI Taxonomy" id="380629"/>
    <lineage>
        <taxon>Bacteria</taxon>
        <taxon>Pseudomonadati</taxon>
        <taxon>Pseudomonadota</taxon>
        <taxon>Gammaproteobacteria</taxon>
        <taxon>Lysobacterales</taxon>
        <taxon>Lysobacteraceae</taxon>
        <taxon>Lysobacter</taxon>
    </lineage>
</organism>
<evidence type="ECO:0000313" key="1">
    <source>
        <dbReference type="EMBL" id="MDR7134527.1"/>
    </source>
</evidence>
<protein>
    <submittedName>
        <fullName evidence="1">Uncharacterized protein</fullName>
    </submittedName>
</protein>
<sequence>MELLELIDHLNAAVRLSIAAGYSVAPVLERLRFDRRAAELDASPLRSWFIRSGRLPGAMCRTTVDDLHALGAALVQIEPARKAARARAPYYRVLRACVAVWLSAGKRGGYTQDRARSKLTGPLPALARDLFDLASIRQPSDDALASEIRKQLKNLQTFSG</sequence>
<dbReference type="RefSeq" id="WP_310060848.1">
    <property type="nucleotide sequence ID" value="NZ_JAVDVY010000001.1"/>
</dbReference>
<keyword evidence="2" id="KW-1185">Reference proteome</keyword>
<comment type="caution">
    <text evidence="1">The sequence shown here is derived from an EMBL/GenBank/DDBJ whole genome shotgun (WGS) entry which is preliminary data.</text>
</comment>